<evidence type="ECO:0000256" key="6">
    <source>
        <dbReference type="SAM" id="MobiDB-lite"/>
    </source>
</evidence>
<comment type="caution">
    <text evidence="11">The sequence shown here is derived from an EMBL/GenBank/DDBJ whole genome shotgun (WGS) entry which is preliminary data.</text>
</comment>
<dbReference type="Gene3D" id="2.40.30.170">
    <property type="match status" value="1"/>
</dbReference>
<dbReference type="PANTHER" id="PTHR30097:SF4">
    <property type="entry name" value="SLR6042 PROTEIN"/>
    <property type="match status" value="1"/>
</dbReference>
<feature type="domain" description="CzcB-like barrel-sandwich hybrid" evidence="9">
    <location>
        <begin position="85"/>
        <end position="236"/>
    </location>
</feature>
<proteinExistence type="inferred from homology"/>
<accession>A0A0B0ER95</accession>
<dbReference type="GO" id="GO:0022857">
    <property type="term" value="F:transmembrane transporter activity"/>
    <property type="evidence" value="ECO:0007669"/>
    <property type="project" value="InterPro"/>
</dbReference>
<dbReference type="FunFam" id="2.40.30.170:FF:000010">
    <property type="entry name" value="Efflux RND transporter periplasmic adaptor subunit"/>
    <property type="match status" value="1"/>
</dbReference>
<feature type="region of interest" description="Disordered" evidence="6">
    <location>
        <begin position="28"/>
        <end position="47"/>
    </location>
</feature>
<dbReference type="InterPro" id="IPR058647">
    <property type="entry name" value="BSH_CzcB-like"/>
</dbReference>
<sequence length="396" mass="44503">MMNMRLFRVLIILLLLFFQFSCKKPTTEMTEAEEHEEHEGHGEKQRVQISPQEMEEFDVEAAEALPGKLYITLNLPGEVVYDPDRFVHIVPRVPGIVRGVYKKAGDKVLKGDVMAVIDSKEFASAKSSYLAGIETVALAEATYDREKKLWDKNITSEREYLNAQTNLASSRIQLHESEHQLMSLGFSKEYVNELKHGTEDICRFEITSPFSGAVINKHITLGEKVNDEIPVFAVADISTVWVYLTVYQKDLKSVRVGQPVTIQEQQGQHSAKSRIDYVTPFVEESTRTSTARIILNNSEGDWRPGAFVTGEVIVDEFEVEIAVPRTALLVVQEKNVIFVKTEDGFEPRPVKTGRKDGESIEILSGLDRGEQYISRGGFTLKSELERSGLEGGGHAH</sequence>
<dbReference type="FunFam" id="2.40.420.20:FF:000006">
    <property type="entry name" value="RND family efflux transporter MFP subunit"/>
    <property type="match status" value="1"/>
</dbReference>
<evidence type="ECO:0000256" key="1">
    <source>
        <dbReference type="ARBA" id="ARBA00009477"/>
    </source>
</evidence>
<dbReference type="SUPFAM" id="SSF111369">
    <property type="entry name" value="HlyD-like secretion proteins"/>
    <property type="match status" value="1"/>
</dbReference>
<dbReference type="InterPro" id="IPR058649">
    <property type="entry name" value="CzcB_C"/>
</dbReference>
<dbReference type="GO" id="GO:0030288">
    <property type="term" value="C:outer membrane-bounded periplasmic space"/>
    <property type="evidence" value="ECO:0007669"/>
    <property type="project" value="TreeGrafter"/>
</dbReference>
<dbReference type="GO" id="GO:0060003">
    <property type="term" value="P:copper ion export"/>
    <property type="evidence" value="ECO:0007669"/>
    <property type="project" value="TreeGrafter"/>
</dbReference>
<keyword evidence="2" id="KW-0813">Transport</keyword>
<name>A0A0B0ER95_9BACT</name>
<evidence type="ECO:0000256" key="5">
    <source>
        <dbReference type="ARBA" id="ARBA00058766"/>
    </source>
</evidence>
<dbReference type="PANTHER" id="PTHR30097">
    <property type="entry name" value="CATION EFFLUX SYSTEM PROTEIN CUSB"/>
    <property type="match status" value="1"/>
</dbReference>
<evidence type="ECO:0000313" key="11">
    <source>
        <dbReference type="EMBL" id="KHE93200.1"/>
    </source>
</evidence>
<dbReference type="InterPro" id="IPR006143">
    <property type="entry name" value="RND_pump_MFP"/>
</dbReference>
<dbReference type="GO" id="GO:0015679">
    <property type="term" value="P:plasma membrane copper ion transport"/>
    <property type="evidence" value="ECO:0007669"/>
    <property type="project" value="TreeGrafter"/>
</dbReference>
<dbReference type="PATRIC" id="fig|237368.3.peg.1144"/>
<keyword evidence="3" id="KW-0862">Zinc</keyword>
<feature type="domain" description="CusB-like beta-barrel" evidence="8">
    <location>
        <begin position="239"/>
        <end position="310"/>
    </location>
</feature>
<evidence type="ECO:0000256" key="4">
    <source>
        <dbReference type="ARBA" id="ARBA00043263"/>
    </source>
</evidence>
<comment type="function">
    <text evidence="5">CzcA and CzcB together would act in zinc efflux nearly as effectively as the complete czc efflux system (CzcABC). The CzcB protein is thought to funnel zinc cations to the CzcA transport protein.</text>
</comment>
<evidence type="ECO:0000259" key="10">
    <source>
        <dbReference type="Pfam" id="PF25975"/>
    </source>
</evidence>
<evidence type="ECO:0000259" key="8">
    <source>
        <dbReference type="Pfam" id="PF25954"/>
    </source>
</evidence>
<evidence type="ECO:0000256" key="3">
    <source>
        <dbReference type="ARBA" id="ARBA00022833"/>
    </source>
</evidence>
<keyword evidence="4" id="KW-0105">Cadmium resistance</keyword>
<dbReference type="InterPro" id="IPR058792">
    <property type="entry name" value="Beta-barrel_RND_2"/>
</dbReference>
<dbReference type="InterPro" id="IPR058648">
    <property type="entry name" value="HH_CzcB-like"/>
</dbReference>
<dbReference type="Pfam" id="PF25893">
    <property type="entry name" value="HH_CzcB"/>
    <property type="match status" value="1"/>
</dbReference>
<comment type="similarity">
    <text evidence="1">Belongs to the membrane fusion protein (MFP) (TC 8.A.1) family.</text>
</comment>
<dbReference type="eggNOG" id="COG0845">
    <property type="taxonomic scope" value="Bacteria"/>
</dbReference>
<dbReference type="Pfam" id="PF25975">
    <property type="entry name" value="CzcB_C"/>
    <property type="match status" value="1"/>
</dbReference>
<evidence type="ECO:0000313" key="12">
    <source>
        <dbReference type="Proteomes" id="UP000030652"/>
    </source>
</evidence>
<dbReference type="NCBIfam" id="TIGR01730">
    <property type="entry name" value="RND_mfp"/>
    <property type="match status" value="1"/>
</dbReference>
<evidence type="ECO:0000259" key="9">
    <source>
        <dbReference type="Pfam" id="PF25973"/>
    </source>
</evidence>
<dbReference type="InterPro" id="IPR051909">
    <property type="entry name" value="MFP_Cation_Efflux"/>
</dbReference>
<dbReference type="AlphaFoldDB" id="A0A0B0ER95"/>
<dbReference type="Pfam" id="PF25973">
    <property type="entry name" value="BSH_CzcB"/>
    <property type="match status" value="1"/>
</dbReference>
<feature type="domain" description="CzcB-like C-terminal circularly permuted SH3-like" evidence="10">
    <location>
        <begin position="321"/>
        <end position="381"/>
    </location>
</feature>
<feature type="domain" description="CzcB-like alpha-helical hairpin" evidence="7">
    <location>
        <begin position="125"/>
        <end position="182"/>
    </location>
</feature>
<dbReference type="Gene3D" id="2.40.420.20">
    <property type="match status" value="1"/>
</dbReference>
<dbReference type="GO" id="GO:0046914">
    <property type="term" value="F:transition metal ion binding"/>
    <property type="evidence" value="ECO:0007669"/>
    <property type="project" value="TreeGrafter"/>
</dbReference>
<dbReference type="Pfam" id="PF25954">
    <property type="entry name" value="Beta-barrel_RND_2"/>
    <property type="match status" value="1"/>
</dbReference>
<dbReference type="GO" id="GO:0016020">
    <property type="term" value="C:membrane"/>
    <property type="evidence" value="ECO:0007669"/>
    <property type="project" value="InterPro"/>
</dbReference>
<reference evidence="11 12" key="1">
    <citation type="submission" date="2014-10" db="EMBL/GenBank/DDBJ databases">
        <title>Draft genome of anammox bacterium scalindua brodae, obtained using differential coverage binning of sequence data from two enrichment reactors.</title>
        <authorList>
            <person name="Speth D.R."/>
            <person name="Russ L."/>
            <person name="Kartal B."/>
            <person name="Op den Camp H.J."/>
            <person name="Dutilh B.E."/>
            <person name="Jetten M.S."/>
        </authorList>
    </citation>
    <scope>NUCLEOTIDE SEQUENCE [LARGE SCALE GENOMIC DNA]</scope>
    <source>
        <strain evidence="11">RU1</strain>
    </source>
</reference>
<protein>
    <submittedName>
        <fullName evidence="11">Efflux transporter protein</fullName>
    </submittedName>
</protein>
<organism evidence="11 12">
    <name type="scientific">Candidatus Scalindua brodae</name>
    <dbReference type="NCBI Taxonomy" id="237368"/>
    <lineage>
        <taxon>Bacteria</taxon>
        <taxon>Pseudomonadati</taxon>
        <taxon>Planctomycetota</taxon>
        <taxon>Candidatus Brocadiia</taxon>
        <taxon>Candidatus Brocadiales</taxon>
        <taxon>Candidatus Scalinduaceae</taxon>
        <taxon>Candidatus Scalindua</taxon>
    </lineage>
</organism>
<dbReference type="EMBL" id="JRYO01000069">
    <property type="protein sequence ID" value="KHE93200.1"/>
    <property type="molecule type" value="Genomic_DNA"/>
</dbReference>
<feature type="compositionally biased region" description="Basic and acidic residues" evidence="6">
    <location>
        <begin position="35"/>
        <end position="46"/>
    </location>
</feature>
<dbReference type="GO" id="GO:0046686">
    <property type="term" value="P:response to cadmium ion"/>
    <property type="evidence" value="ECO:0007669"/>
    <property type="project" value="UniProtKB-KW"/>
</dbReference>
<dbReference type="Gene3D" id="2.40.50.100">
    <property type="match status" value="1"/>
</dbReference>
<gene>
    <name evidence="11" type="ORF">SCABRO_01038</name>
</gene>
<dbReference type="Proteomes" id="UP000030652">
    <property type="component" value="Unassembled WGS sequence"/>
</dbReference>
<evidence type="ECO:0000259" key="7">
    <source>
        <dbReference type="Pfam" id="PF25893"/>
    </source>
</evidence>
<evidence type="ECO:0000256" key="2">
    <source>
        <dbReference type="ARBA" id="ARBA00022448"/>
    </source>
</evidence>